<feature type="binding site" evidence="14">
    <location>
        <position position="193"/>
    </location>
    <ligand>
        <name>substrate</name>
    </ligand>
</feature>
<dbReference type="Gene3D" id="3.40.140.10">
    <property type="entry name" value="Cytidine Deaminase, domain 2"/>
    <property type="match status" value="1"/>
</dbReference>
<comment type="caution">
    <text evidence="17">The sequence shown here is derived from an EMBL/GenBank/DDBJ whole genome shotgun (WGS) entry which is preliminary data.</text>
</comment>
<feature type="binding site" evidence="14">
    <location>
        <position position="163"/>
    </location>
    <ligand>
        <name>NADP(+)</name>
        <dbReference type="ChEBI" id="CHEBI:58349"/>
    </ligand>
</feature>
<evidence type="ECO:0000256" key="3">
    <source>
        <dbReference type="ARBA" id="ARBA00004910"/>
    </source>
</evidence>
<dbReference type="Pfam" id="PF01872">
    <property type="entry name" value="RibD_C"/>
    <property type="match status" value="1"/>
</dbReference>
<dbReference type="EC" id="1.1.1.193" evidence="12"/>
<dbReference type="InterPro" id="IPR050765">
    <property type="entry name" value="Riboflavin_Biosynth_HTPR"/>
</dbReference>
<feature type="binding site" evidence="14">
    <location>
        <position position="300"/>
    </location>
    <ligand>
        <name>substrate</name>
    </ligand>
</feature>
<evidence type="ECO:0000256" key="10">
    <source>
        <dbReference type="ARBA" id="ARBA00023002"/>
    </source>
</evidence>
<evidence type="ECO:0000256" key="6">
    <source>
        <dbReference type="ARBA" id="ARBA00022619"/>
    </source>
</evidence>
<evidence type="ECO:0000313" key="18">
    <source>
        <dbReference type="Proteomes" id="UP000253032"/>
    </source>
</evidence>
<dbReference type="EC" id="3.5.4.26" evidence="12"/>
<dbReference type="Gene3D" id="3.40.430.10">
    <property type="entry name" value="Dihydrofolate Reductase, subunit A"/>
    <property type="match status" value="1"/>
</dbReference>
<evidence type="ECO:0000313" key="17">
    <source>
        <dbReference type="EMBL" id="RCL38931.1"/>
    </source>
</evidence>
<keyword evidence="11" id="KW-0511">Multifunctional enzyme</keyword>
<feature type="active site" description="Proton donor" evidence="13">
    <location>
        <position position="52"/>
    </location>
</feature>
<evidence type="ECO:0000256" key="5">
    <source>
        <dbReference type="ARBA" id="ARBA00007417"/>
    </source>
</evidence>
<feature type="binding site" evidence="14">
    <location>
        <begin position="302"/>
        <end position="308"/>
    </location>
    <ligand>
        <name>NADP(+)</name>
        <dbReference type="ChEBI" id="CHEBI:58349"/>
    </ligand>
</feature>
<dbReference type="PROSITE" id="PS51747">
    <property type="entry name" value="CYT_DCMP_DEAMINASES_2"/>
    <property type="match status" value="1"/>
</dbReference>
<evidence type="ECO:0000256" key="11">
    <source>
        <dbReference type="ARBA" id="ARBA00023268"/>
    </source>
</evidence>
<dbReference type="PIRSF" id="PIRSF006769">
    <property type="entry name" value="RibD"/>
    <property type="match status" value="1"/>
</dbReference>
<feature type="binding site" evidence="15">
    <location>
        <position position="93"/>
    </location>
    <ligand>
        <name>Zn(2+)</name>
        <dbReference type="ChEBI" id="CHEBI:29105"/>
        <note>catalytic</note>
    </ligand>
</feature>
<evidence type="ECO:0000256" key="14">
    <source>
        <dbReference type="PIRSR" id="PIRSR006769-2"/>
    </source>
</evidence>
<comment type="cofactor">
    <cofactor evidence="12 15">
        <name>Zn(2+)</name>
        <dbReference type="ChEBI" id="CHEBI:29105"/>
    </cofactor>
    <text evidence="12 15">Binds 1 zinc ion.</text>
</comment>
<keyword evidence="9 12" id="KW-0521">NADP</keyword>
<dbReference type="NCBIfam" id="TIGR00326">
    <property type="entry name" value="eubact_ribD"/>
    <property type="match status" value="1"/>
</dbReference>
<accession>A0A368BNV2</accession>
<keyword evidence="8 12" id="KW-0862">Zinc</keyword>
<feature type="binding site" evidence="14">
    <location>
        <position position="209"/>
    </location>
    <ligand>
        <name>NADP(+)</name>
        <dbReference type="ChEBI" id="CHEBI:58349"/>
    </ligand>
</feature>
<evidence type="ECO:0000256" key="12">
    <source>
        <dbReference type="PIRNR" id="PIRNR006769"/>
    </source>
</evidence>
<organism evidence="17 18">
    <name type="scientific">SAR86 cluster bacterium</name>
    <dbReference type="NCBI Taxonomy" id="2030880"/>
    <lineage>
        <taxon>Bacteria</taxon>
        <taxon>Pseudomonadati</taxon>
        <taxon>Pseudomonadota</taxon>
        <taxon>Gammaproteobacteria</taxon>
        <taxon>SAR86 cluster</taxon>
    </lineage>
</organism>
<feature type="binding site" evidence="14">
    <location>
        <position position="205"/>
    </location>
    <ligand>
        <name>NADP(+)</name>
        <dbReference type="ChEBI" id="CHEBI:58349"/>
    </ligand>
</feature>
<dbReference type="InterPro" id="IPR016193">
    <property type="entry name" value="Cytidine_deaminase-like"/>
</dbReference>
<dbReference type="InterPro" id="IPR002734">
    <property type="entry name" value="RibDG_C"/>
</dbReference>
<dbReference type="Pfam" id="PF00383">
    <property type="entry name" value="dCMP_cyt_deam_1"/>
    <property type="match status" value="1"/>
</dbReference>
<gene>
    <name evidence="17" type="primary">ribD</name>
    <name evidence="17" type="ORF">DBW98_01685</name>
</gene>
<dbReference type="AlphaFoldDB" id="A0A368BNV2"/>
<dbReference type="PROSITE" id="PS00903">
    <property type="entry name" value="CYT_DCMP_DEAMINASES_1"/>
    <property type="match status" value="1"/>
</dbReference>
<evidence type="ECO:0000256" key="1">
    <source>
        <dbReference type="ARBA" id="ARBA00002151"/>
    </source>
</evidence>
<evidence type="ECO:0000256" key="4">
    <source>
        <dbReference type="ARBA" id="ARBA00005259"/>
    </source>
</evidence>
<comment type="function">
    <text evidence="1 12">Converts 2,5-diamino-6-(ribosylamino)-4(3h)-pyrimidinone 5'-phosphate into 5-amino-6-(ribosylamino)-2,4(1h,3h)-pyrimidinedione 5'-phosphate.</text>
</comment>
<dbReference type="GO" id="GO:0008835">
    <property type="term" value="F:diaminohydroxyphosphoribosylaminopyrimidine deaminase activity"/>
    <property type="evidence" value="ECO:0007669"/>
    <property type="project" value="UniProtKB-EC"/>
</dbReference>
<dbReference type="InterPro" id="IPR024072">
    <property type="entry name" value="DHFR-like_dom_sf"/>
</dbReference>
<dbReference type="PANTHER" id="PTHR38011">
    <property type="entry name" value="DIHYDROFOLATE REDUCTASE FAMILY PROTEIN (AFU_ORTHOLOGUE AFUA_8G06820)"/>
    <property type="match status" value="1"/>
</dbReference>
<dbReference type="InterPro" id="IPR016192">
    <property type="entry name" value="APOBEC/CMP_deaminase_Zn-bd"/>
</dbReference>
<feature type="binding site" evidence="15">
    <location>
        <position position="84"/>
    </location>
    <ligand>
        <name>Zn(2+)</name>
        <dbReference type="ChEBI" id="CHEBI:29105"/>
        <note>catalytic</note>
    </ligand>
</feature>
<feature type="domain" description="CMP/dCMP-type deaminase" evidence="16">
    <location>
        <begin position="1"/>
        <end position="132"/>
    </location>
</feature>
<evidence type="ECO:0000256" key="13">
    <source>
        <dbReference type="PIRSR" id="PIRSR006769-1"/>
    </source>
</evidence>
<dbReference type="GO" id="GO:0008703">
    <property type="term" value="F:5-amino-6-(5-phosphoribosylamino)uracil reductase activity"/>
    <property type="evidence" value="ECO:0007669"/>
    <property type="project" value="UniProtKB-EC"/>
</dbReference>
<comment type="similarity">
    <text evidence="5 12">In the C-terminal section; belongs to the HTP reductase family.</text>
</comment>
<comment type="pathway">
    <text evidence="3 12">Cofactor biosynthesis; riboflavin biosynthesis; 5-amino-6-(D-ribitylamino)uracil from GTP: step 3/4.</text>
</comment>
<keyword evidence="6 12" id="KW-0686">Riboflavin biosynthesis</keyword>
<evidence type="ECO:0000259" key="16">
    <source>
        <dbReference type="PROSITE" id="PS51747"/>
    </source>
</evidence>
<feature type="binding site" evidence="14">
    <location>
        <position position="177"/>
    </location>
    <ligand>
        <name>substrate</name>
    </ligand>
</feature>
<sequence>MNKCEFMARAIDLAKKGKLKTQPNPMVGCVIVKNNKVVGEGWHKEYGKDHAEINAIKDCKKKFGAKKAIKLIAGADMYVNLEPCSIEKNTPPCANTLIKYNIKRLFCGTLDPNPKINGRGIKSLNNAGIETNVGLLKDECKELNRVFFVNQKKSRPYIILKSAQSIDGKIALKNGNSKWISNPGSRRNSHHLRSRVKGILVGRKTAEEDNPSLTIRLSKKELNLNKGDSIKQPVKIILGNLKKSKKVNKIFSKNSKVIIGSRMLAKNVSGIEYIKYDDKNFLEEFMKDLYEKDISSILVEGGQKTINAFIANNLFDELVLYTAPTFLGKESIQTLGLRAPKSMKHLKRLKMAKVEIFNDDIKTTYFNGKI</sequence>
<comment type="catalytic activity">
    <reaction evidence="12">
        <text>5-amino-6-(5-phospho-D-ribitylamino)uracil + NADP(+) = 5-amino-6-(5-phospho-D-ribosylamino)uracil + NADPH + H(+)</text>
        <dbReference type="Rhea" id="RHEA:17845"/>
        <dbReference type="ChEBI" id="CHEBI:15378"/>
        <dbReference type="ChEBI" id="CHEBI:57783"/>
        <dbReference type="ChEBI" id="CHEBI:58349"/>
        <dbReference type="ChEBI" id="CHEBI:58421"/>
        <dbReference type="ChEBI" id="CHEBI:58453"/>
        <dbReference type="EC" id="1.1.1.193"/>
    </reaction>
</comment>
<dbReference type="EMBL" id="QOPC01000006">
    <property type="protein sequence ID" value="RCL38931.1"/>
    <property type="molecule type" value="Genomic_DNA"/>
</dbReference>
<name>A0A368BNV2_9GAMM</name>
<evidence type="ECO:0000256" key="8">
    <source>
        <dbReference type="ARBA" id="ARBA00022833"/>
    </source>
</evidence>
<reference evidence="17 18" key="1">
    <citation type="journal article" date="2018" name="Microbiome">
        <title>Fine metagenomic profile of the Mediterranean stratified and mixed water columns revealed by assembly and recruitment.</title>
        <authorList>
            <person name="Haro-Moreno J.M."/>
            <person name="Lopez-Perez M."/>
            <person name="De La Torre J.R."/>
            <person name="Picazo A."/>
            <person name="Camacho A."/>
            <person name="Rodriguez-Valera F."/>
        </authorList>
    </citation>
    <scope>NUCLEOTIDE SEQUENCE [LARGE SCALE GENOMIC DNA]</scope>
    <source>
        <strain evidence="17">MED-G84</strain>
    </source>
</reference>
<dbReference type="SUPFAM" id="SSF53927">
    <property type="entry name" value="Cytidine deaminase-like"/>
    <property type="match status" value="1"/>
</dbReference>
<dbReference type="GO" id="GO:0009231">
    <property type="term" value="P:riboflavin biosynthetic process"/>
    <property type="evidence" value="ECO:0007669"/>
    <property type="project" value="UniProtKB-UniPathway"/>
</dbReference>
<proteinExistence type="inferred from homology"/>
<dbReference type="SUPFAM" id="SSF53597">
    <property type="entry name" value="Dihydrofolate reductase-like"/>
    <property type="match status" value="1"/>
</dbReference>
<dbReference type="UniPathway" id="UPA00275">
    <property type="reaction ID" value="UER00401"/>
</dbReference>
<keyword evidence="7 12" id="KW-0479">Metal-binding</keyword>
<evidence type="ECO:0000256" key="7">
    <source>
        <dbReference type="ARBA" id="ARBA00022723"/>
    </source>
</evidence>
<protein>
    <recommendedName>
        <fullName evidence="12">Riboflavin biosynthesis protein RibD</fullName>
    </recommendedName>
    <domain>
        <recommendedName>
            <fullName evidence="12">Diaminohydroxyphosphoribosylaminopyrimidine deaminase</fullName>
            <shortName evidence="12">DRAP deaminase</shortName>
            <ecNumber evidence="12">3.5.4.26</ecNumber>
        </recommendedName>
        <alternativeName>
            <fullName evidence="12">Riboflavin-specific deaminase</fullName>
        </alternativeName>
    </domain>
    <domain>
        <recommendedName>
            <fullName evidence="12">5-amino-6-(5-phosphoribosylamino)uracil reductase</fullName>
            <ecNumber evidence="12">1.1.1.193</ecNumber>
        </recommendedName>
        <alternativeName>
            <fullName evidence="12">HTP reductase</fullName>
        </alternativeName>
    </domain>
</protein>
<evidence type="ECO:0000256" key="15">
    <source>
        <dbReference type="PIRSR" id="PIRSR006769-3"/>
    </source>
</evidence>
<comment type="similarity">
    <text evidence="4 12">In the N-terminal section; belongs to the cytidine and deoxycytidylate deaminase family.</text>
</comment>
<dbReference type="PANTHER" id="PTHR38011:SF7">
    <property type="entry name" value="2,5-DIAMINO-6-RIBOSYLAMINO-4(3H)-PYRIMIDINONE 5'-PHOSPHATE REDUCTASE"/>
    <property type="match status" value="1"/>
</dbReference>
<dbReference type="CDD" id="cd01284">
    <property type="entry name" value="Riboflavin_deaminase-reductase"/>
    <property type="match status" value="1"/>
</dbReference>
<feature type="binding site" evidence="14">
    <location>
        <position position="179"/>
    </location>
    <ligand>
        <name>NADP(+)</name>
        <dbReference type="ChEBI" id="CHEBI:58349"/>
    </ligand>
</feature>
<feature type="binding site" evidence="15">
    <location>
        <position position="50"/>
    </location>
    <ligand>
        <name>Zn(2+)</name>
        <dbReference type="ChEBI" id="CHEBI:29105"/>
        <note>catalytic</note>
    </ligand>
</feature>
<keyword evidence="12 17" id="KW-0378">Hydrolase</keyword>
<dbReference type="InterPro" id="IPR004794">
    <property type="entry name" value="Eubact_RibD"/>
</dbReference>
<dbReference type="Proteomes" id="UP000253032">
    <property type="component" value="Unassembled WGS sequence"/>
</dbReference>
<feature type="binding site" evidence="14">
    <location>
        <position position="216"/>
    </location>
    <ligand>
        <name>substrate</name>
    </ligand>
</feature>
<feature type="binding site" evidence="14">
    <location>
        <position position="213"/>
    </location>
    <ligand>
        <name>substrate</name>
    </ligand>
</feature>
<comment type="catalytic activity">
    <reaction evidence="12">
        <text>2,5-diamino-6-hydroxy-4-(5-phosphoribosylamino)-pyrimidine + H2O + H(+) = 5-amino-6-(5-phospho-D-ribosylamino)uracil + NH4(+)</text>
        <dbReference type="Rhea" id="RHEA:21868"/>
        <dbReference type="ChEBI" id="CHEBI:15377"/>
        <dbReference type="ChEBI" id="CHEBI:15378"/>
        <dbReference type="ChEBI" id="CHEBI:28938"/>
        <dbReference type="ChEBI" id="CHEBI:58453"/>
        <dbReference type="ChEBI" id="CHEBI:58614"/>
        <dbReference type="EC" id="3.5.4.26"/>
    </reaction>
</comment>
<evidence type="ECO:0000256" key="9">
    <source>
        <dbReference type="ARBA" id="ARBA00022857"/>
    </source>
</evidence>
<dbReference type="GO" id="GO:0008270">
    <property type="term" value="F:zinc ion binding"/>
    <property type="evidence" value="ECO:0007669"/>
    <property type="project" value="InterPro"/>
</dbReference>
<comment type="pathway">
    <text evidence="2 12">Cofactor biosynthesis; riboflavin biosynthesis; 5-amino-6-(D-ribitylamino)uracil from GTP: step 2/4.</text>
</comment>
<dbReference type="InterPro" id="IPR002125">
    <property type="entry name" value="CMP_dCMP_dom"/>
</dbReference>
<evidence type="ECO:0000256" key="2">
    <source>
        <dbReference type="ARBA" id="ARBA00004882"/>
    </source>
</evidence>
<keyword evidence="10 12" id="KW-0560">Oxidoreductase</keyword>